<dbReference type="OrthoDB" id="245563at2759"/>
<dbReference type="GO" id="GO:0046872">
    <property type="term" value="F:metal ion binding"/>
    <property type="evidence" value="ECO:0007669"/>
    <property type="project" value="UniProtKB-KW"/>
</dbReference>
<feature type="region of interest" description="Disordered" evidence="12">
    <location>
        <begin position="58"/>
        <end position="109"/>
    </location>
</feature>
<feature type="domain" description="RNase H type-1" evidence="13">
    <location>
        <begin position="144"/>
        <end position="294"/>
    </location>
</feature>
<dbReference type="SUPFAM" id="SSF53098">
    <property type="entry name" value="Ribonuclease H-like"/>
    <property type="match status" value="1"/>
</dbReference>
<evidence type="ECO:0000313" key="15">
    <source>
        <dbReference type="Proteomes" id="UP000313359"/>
    </source>
</evidence>
<evidence type="ECO:0000256" key="1">
    <source>
        <dbReference type="ARBA" id="ARBA00000077"/>
    </source>
</evidence>
<sequence length="439" mass="46984">MAKIGCYAVARGRMPGIYMDWKDCSAQVINYNGAKYKKFLDPAEAELWINANAGPSAVRKSTTRTEATVTPIQEPRTGSVAEPISQPSEAAVTSAQAPNGSSAPSASRVQTALSMLERHAVLPPHPEIGTTASPLVSESSRSAASNPMVVYTDGSCRGNGRTGSTAGIGVWWGIDDSRNVSERCPGDQTNNRAELIAIIRVLERAPTDRPLEIRSDSAYSINSMTIWLQGWKMRGWKKPDGKPVQNLALIQYADLLLEERRRVLKQPVEFKKVLAHSGIEGNEAADKLANDGAALAAIPEQDWNSLIRGVRARIDAACLTQTASVPRAATSLAKQIGSPVPQPSASVSRPAKIQPLSPVRSPATTSASLSSNPTPASRSTETMVSTLVPRTTAELTSSDVVHGRLDLRIMEGELEIYADCLLDDDAFMLEAELEGVCAA</sequence>
<dbReference type="GO" id="GO:0003676">
    <property type="term" value="F:nucleic acid binding"/>
    <property type="evidence" value="ECO:0007669"/>
    <property type="project" value="InterPro"/>
</dbReference>
<dbReference type="PANTHER" id="PTHR10642:SF26">
    <property type="entry name" value="RIBONUCLEASE H1"/>
    <property type="match status" value="1"/>
</dbReference>
<feature type="compositionally biased region" description="Polar residues" evidence="12">
    <location>
        <begin position="85"/>
        <end position="109"/>
    </location>
</feature>
<comment type="function">
    <text evidence="3">Endonuclease that specifically degrades the RNA of RNA-DNA hybrids.</text>
</comment>
<gene>
    <name evidence="14" type="ORF">L227DRAFT_518310</name>
</gene>
<evidence type="ECO:0000256" key="9">
    <source>
        <dbReference type="ARBA" id="ARBA00022759"/>
    </source>
</evidence>
<keyword evidence="8" id="KW-0479">Metal-binding</keyword>
<comment type="similarity">
    <text evidence="4">Belongs to the RNase H family.</text>
</comment>
<evidence type="ECO:0000256" key="8">
    <source>
        <dbReference type="ARBA" id="ARBA00022723"/>
    </source>
</evidence>
<feature type="compositionally biased region" description="Polar residues" evidence="12">
    <location>
        <begin position="362"/>
        <end position="382"/>
    </location>
</feature>
<evidence type="ECO:0000256" key="12">
    <source>
        <dbReference type="SAM" id="MobiDB-lite"/>
    </source>
</evidence>
<dbReference type="InterPro" id="IPR036397">
    <property type="entry name" value="RNaseH_sf"/>
</dbReference>
<dbReference type="SUPFAM" id="SSF55658">
    <property type="entry name" value="L9 N-domain-like"/>
    <property type="match status" value="1"/>
</dbReference>
<dbReference type="Pfam" id="PF00075">
    <property type="entry name" value="RNase_H"/>
    <property type="match status" value="1"/>
</dbReference>
<evidence type="ECO:0000256" key="2">
    <source>
        <dbReference type="ARBA" id="ARBA00001946"/>
    </source>
</evidence>
<feature type="region of interest" description="Disordered" evidence="12">
    <location>
        <begin position="122"/>
        <end position="144"/>
    </location>
</feature>
<proteinExistence type="inferred from homology"/>
<dbReference type="Gene3D" id="3.40.970.10">
    <property type="entry name" value="Ribonuclease H1, N-terminal domain"/>
    <property type="match status" value="1"/>
</dbReference>
<dbReference type="FunFam" id="3.40.970.10:FF:000002">
    <property type="entry name" value="Ribonuclease H"/>
    <property type="match status" value="1"/>
</dbReference>
<evidence type="ECO:0000256" key="6">
    <source>
        <dbReference type="ARBA" id="ARBA00017721"/>
    </source>
</evidence>
<keyword evidence="15" id="KW-1185">Reference proteome</keyword>
<dbReference type="InterPro" id="IPR011320">
    <property type="entry name" value="RNase_H1_N"/>
</dbReference>
<dbReference type="InterPro" id="IPR037056">
    <property type="entry name" value="RNase_H1_N_sf"/>
</dbReference>
<dbReference type="CDD" id="cd09280">
    <property type="entry name" value="RNase_HI_eukaryote_like"/>
    <property type="match status" value="1"/>
</dbReference>
<dbReference type="STRING" id="1328759.A0A5C2SPW2"/>
<protein>
    <recommendedName>
        <fullName evidence="6">Ribonuclease H</fullName>
        <ecNumber evidence="5">3.1.26.4</ecNumber>
    </recommendedName>
</protein>
<keyword evidence="9" id="KW-0255">Endonuclease</keyword>
<comment type="catalytic activity">
    <reaction evidence="1">
        <text>Endonucleolytic cleavage to 5'-phosphomonoester.</text>
        <dbReference type="EC" id="3.1.26.4"/>
    </reaction>
</comment>
<dbReference type="EC" id="3.1.26.4" evidence="5"/>
<accession>A0A5C2SPW2</accession>
<dbReference type="InterPro" id="IPR009027">
    <property type="entry name" value="Ribosomal_bL9/RNase_H1_N"/>
</dbReference>
<dbReference type="Pfam" id="PF01693">
    <property type="entry name" value="Cauli_VI"/>
    <property type="match status" value="1"/>
</dbReference>
<evidence type="ECO:0000256" key="10">
    <source>
        <dbReference type="ARBA" id="ARBA00022801"/>
    </source>
</evidence>
<evidence type="ECO:0000313" key="14">
    <source>
        <dbReference type="EMBL" id="RPD65374.1"/>
    </source>
</evidence>
<dbReference type="Gene3D" id="3.30.420.10">
    <property type="entry name" value="Ribonuclease H-like superfamily/Ribonuclease H"/>
    <property type="match status" value="1"/>
</dbReference>
<evidence type="ECO:0000256" key="7">
    <source>
        <dbReference type="ARBA" id="ARBA00022722"/>
    </source>
</evidence>
<comment type="cofactor">
    <cofactor evidence="2">
        <name>Mg(2+)</name>
        <dbReference type="ChEBI" id="CHEBI:18420"/>
    </cofactor>
</comment>
<organism evidence="14 15">
    <name type="scientific">Lentinus tigrinus ALCF2SS1-6</name>
    <dbReference type="NCBI Taxonomy" id="1328759"/>
    <lineage>
        <taxon>Eukaryota</taxon>
        <taxon>Fungi</taxon>
        <taxon>Dikarya</taxon>
        <taxon>Basidiomycota</taxon>
        <taxon>Agaricomycotina</taxon>
        <taxon>Agaricomycetes</taxon>
        <taxon>Polyporales</taxon>
        <taxon>Polyporaceae</taxon>
        <taxon>Lentinus</taxon>
    </lineage>
</organism>
<dbReference type="AlphaFoldDB" id="A0A5C2SPW2"/>
<reference evidence="14" key="1">
    <citation type="journal article" date="2018" name="Genome Biol. Evol.">
        <title>Genomics and development of Lentinus tigrinus, a white-rot wood-decaying mushroom with dimorphic fruiting bodies.</title>
        <authorList>
            <person name="Wu B."/>
            <person name="Xu Z."/>
            <person name="Knudson A."/>
            <person name="Carlson A."/>
            <person name="Chen N."/>
            <person name="Kovaka S."/>
            <person name="LaButti K."/>
            <person name="Lipzen A."/>
            <person name="Pennachio C."/>
            <person name="Riley R."/>
            <person name="Schakwitz W."/>
            <person name="Umezawa K."/>
            <person name="Ohm R.A."/>
            <person name="Grigoriev I.V."/>
            <person name="Nagy L.G."/>
            <person name="Gibbons J."/>
            <person name="Hibbett D."/>
        </authorList>
    </citation>
    <scope>NUCLEOTIDE SEQUENCE [LARGE SCALE GENOMIC DNA]</scope>
    <source>
        <strain evidence="14">ALCF2SS1-6</strain>
    </source>
</reference>
<keyword evidence="11" id="KW-0460">Magnesium</keyword>
<name>A0A5C2SPW2_9APHY</name>
<feature type="compositionally biased region" description="Polar residues" evidence="12">
    <location>
        <begin position="130"/>
        <end position="144"/>
    </location>
</feature>
<dbReference type="Proteomes" id="UP000313359">
    <property type="component" value="Unassembled WGS sequence"/>
</dbReference>
<evidence type="ECO:0000256" key="11">
    <source>
        <dbReference type="ARBA" id="ARBA00022842"/>
    </source>
</evidence>
<dbReference type="InterPro" id="IPR002156">
    <property type="entry name" value="RNaseH_domain"/>
</dbReference>
<keyword evidence="7" id="KW-0540">Nuclease</keyword>
<dbReference type="EMBL" id="ML122252">
    <property type="protein sequence ID" value="RPD65374.1"/>
    <property type="molecule type" value="Genomic_DNA"/>
</dbReference>
<evidence type="ECO:0000256" key="4">
    <source>
        <dbReference type="ARBA" id="ARBA00005300"/>
    </source>
</evidence>
<dbReference type="GO" id="GO:0043137">
    <property type="term" value="P:DNA replication, removal of RNA primer"/>
    <property type="evidence" value="ECO:0007669"/>
    <property type="project" value="TreeGrafter"/>
</dbReference>
<feature type="region of interest" description="Disordered" evidence="12">
    <location>
        <begin position="334"/>
        <end position="382"/>
    </location>
</feature>
<keyword evidence="10" id="KW-0378">Hydrolase</keyword>
<evidence type="ECO:0000259" key="13">
    <source>
        <dbReference type="PROSITE" id="PS50879"/>
    </source>
</evidence>
<dbReference type="PANTHER" id="PTHR10642">
    <property type="entry name" value="RIBONUCLEASE H1"/>
    <property type="match status" value="1"/>
</dbReference>
<dbReference type="InterPro" id="IPR012337">
    <property type="entry name" value="RNaseH-like_sf"/>
</dbReference>
<dbReference type="GO" id="GO:0004523">
    <property type="term" value="F:RNA-DNA hybrid ribonuclease activity"/>
    <property type="evidence" value="ECO:0007669"/>
    <property type="project" value="UniProtKB-EC"/>
</dbReference>
<dbReference type="PROSITE" id="PS50879">
    <property type="entry name" value="RNASE_H_1"/>
    <property type="match status" value="1"/>
</dbReference>
<evidence type="ECO:0000256" key="3">
    <source>
        <dbReference type="ARBA" id="ARBA00004065"/>
    </source>
</evidence>
<dbReference type="InterPro" id="IPR050092">
    <property type="entry name" value="RNase_H"/>
</dbReference>
<evidence type="ECO:0000256" key="5">
    <source>
        <dbReference type="ARBA" id="ARBA00012180"/>
    </source>
</evidence>